<comment type="caution">
    <text evidence="2">The sequence shown here is derived from an EMBL/GenBank/DDBJ whole genome shotgun (WGS) entry which is preliminary data.</text>
</comment>
<dbReference type="Pfam" id="PF00753">
    <property type="entry name" value="Lactamase_B"/>
    <property type="match status" value="1"/>
</dbReference>
<evidence type="ECO:0000259" key="1">
    <source>
        <dbReference type="SMART" id="SM00849"/>
    </source>
</evidence>
<dbReference type="Proteomes" id="UP001575652">
    <property type="component" value="Unassembled WGS sequence"/>
</dbReference>
<gene>
    <name evidence="2" type="ORF">ACETWP_14380</name>
</gene>
<dbReference type="InterPro" id="IPR036866">
    <property type="entry name" value="RibonucZ/Hydroxyglut_hydro"/>
</dbReference>
<sequence length="288" mass="29559">MDDTPTWDQGQNGELRRVSAFASVLTAPNPGPMTLDGTNSYVLGLPGADSVIVVDPGPADEGHLRALAGAGRVELVLVTHRHPDHTEGIDRLHELTGAPVRAALPEFCRDAAPGTDAGSAHGAQPLGDREVIRAAGLLVHVLSTPGHTSDSVSFFLPGDGARGAMLTGDTILGRGTTILDFPDGTLGDYLASLEILGGFGAARLLPAHGPDHVDLGAVVAQYRAHRVERLDQIRAALAGLGFDGIGAAPSAAAVADVVYADVDPSVRGAAERSVAAQLHYLLGGPGRL</sequence>
<proteinExistence type="predicted"/>
<dbReference type="Gene3D" id="1.10.10.10">
    <property type="entry name" value="Winged helix-like DNA-binding domain superfamily/Winged helix DNA-binding domain"/>
    <property type="match status" value="1"/>
</dbReference>
<keyword evidence="3" id="KW-1185">Reference proteome</keyword>
<dbReference type="SUPFAM" id="SSF56281">
    <property type="entry name" value="Metallo-hydrolase/oxidoreductase"/>
    <property type="match status" value="1"/>
</dbReference>
<dbReference type="Gene3D" id="3.60.15.10">
    <property type="entry name" value="Ribonuclease Z/Hydroxyacylglutathione hydrolase-like"/>
    <property type="match status" value="1"/>
</dbReference>
<dbReference type="EMBL" id="JBHDLJ010000014">
    <property type="protein sequence ID" value="MFB0835775.1"/>
    <property type="molecule type" value="Genomic_DNA"/>
</dbReference>
<dbReference type="InterPro" id="IPR001279">
    <property type="entry name" value="Metallo-B-lactamas"/>
</dbReference>
<dbReference type="PANTHER" id="PTHR23131:SF0">
    <property type="entry name" value="ENDORIBONUCLEASE LACTB2"/>
    <property type="match status" value="1"/>
</dbReference>
<name>A0ABV4UQ38_9MICC</name>
<evidence type="ECO:0000313" key="3">
    <source>
        <dbReference type="Proteomes" id="UP001575652"/>
    </source>
</evidence>
<accession>A0ABV4UQ38</accession>
<dbReference type="InterPro" id="IPR050662">
    <property type="entry name" value="Sec-metab_biosynth-thioest"/>
</dbReference>
<dbReference type="PANTHER" id="PTHR23131">
    <property type="entry name" value="ENDORIBONUCLEASE LACTB2"/>
    <property type="match status" value="1"/>
</dbReference>
<dbReference type="CDD" id="cd16278">
    <property type="entry name" value="metallo-hydrolase-like_MBL-fold"/>
    <property type="match status" value="1"/>
</dbReference>
<evidence type="ECO:0000313" key="2">
    <source>
        <dbReference type="EMBL" id="MFB0835775.1"/>
    </source>
</evidence>
<protein>
    <submittedName>
        <fullName evidence="2">MBL fold metallo-hydrolase</fullName>
    </submittedName>
</protein>
<organism evidence="2 3">
    <name type="scientific">Arthrobacter halodurans</name>
    <dbReference type="NCBI Taxonomy" id="516699"/>
    <lineage>
        <taxon>Bacteria</taxon>
        <taxon>Bacillati</taxon>
        <taxon>Actinomycetota</taxon>
        <taxon>Actinomycetes</taxon>
        <taxon>Micrococcales</taxon>
        <taxon>Micrococcaceae</taxon>
        <taxon>Arthrobacter</taxon>
    </lineage>
</organism>
<dbReference type="SMART" id="SM00849">
    <property type="entry name" value="Lactamase_B"/>
    <property type="match status" value="1"/>
</dbReference>
<reference evidence="2 3" key="1">
    <citation type="submission" date="2024-09" db="EMBL/GenBank/DDBJ databases">
        <authorList>
            <person name="Salinas-Garcia M.A."/>
            <person name="Prieme A."/>
        </authorList>
    </citation>
    <scope>NUCLEOTIDE SEQUENCE [LARGE SCALE GENOMIC DNA]</scope>
    <source>
        <strain evidence="2 3">DSM 21081</strain>
    </source>
</reference>
<dbReference type="RefSeq" id="WP_373972952.1">
    <property type="nucleotide sequence ID" value="NZ_JBHDLJ010000014.1"/>
</dbReference>
<dbReference type="InterPro" id="IPR036388">
    <property type="entry name" value="WH-like_DNA-bd_sf"/>
</dbReference>
<feature type="domain" description="Metallo-beta-lactamase" evidence="1">
    <location>
        <begin position="37"/>
        <end position="208"/>
    </location>
</feature>